<evidence type="ECO:0000259" key="1">
    <source>
        <dbReference type="Pfam" id="PF01348"/>
    </source>
</evidence>
<dbReference type="InterPro" id="IPR051083">
    <property type="entry name" value="GrpII_Intron_Splice-Mob/Def"/>
</dbReference>
<protein>
    <recommendedName>
        <fullName evidence="1">Domain X domain-containing protein</fullName>
    </recommendedName>
</protein>
<dbReference type="PANTHER" id="PTHR34047">
    <property type="entry name" value="NUCLEAR INTRON MATURASE 1, MITOCHONDRIAL-RELATED"/>
    <property type="match status" value="1"/>
</dbReference>
<gene>
    <name evidence="2" type="primary">ORF745</name>
</gene>
<proteinExistence type="predicted"/>
<geneLocation type="mitochondrion" evidence="2"/>
<accession>A2T447</accession>
<organism evidence="2">
    <name type="scientific">Placozoan sp. BZ2423</name>
    <dbReference type="NCBI Taxonomy" id="401705"/>
    <lineage>
        <taxon>Eukaryota</taxon>
        <taxon>Metazoa</taxon>
        <taxon>Placozoa</taxon>
    </lineage>
</organism>
<keyword evidence="2" id="KW-0496">Mitochondrion</keyword>
<dbReference type="EMBL" id="DQ889458">
    <property type="protein sequence ID" value="ABI53799.1"/>
    <property type="molecule type" value="Genomic_DNA"/>
</dbReference>
<dbReference type="GO" id="GO:0005737">
    <property type="term" value="C:cytoplasm"/>
    <property type="evidence" value="ECO:0007669"/>
    <property type="project" value="UniProtKB-ARBA"/>
</dbReference>
<reference evidence="2" key="1">
    <citation type="journal article" date="2007" name="PLoS Genet.">
        <title>Comparative Genomics of Large Mitochondria in Placozoans.</title>
        <authorList>
            <person name="Signorovitch A.Y."/>
            <person name="Buss L.W."/>
            <person name="Dellaporta S.L."/>
        </authorList>
    </citation>
    <scope>NUCLEOTIDE SEQUENCE</scope>
    <source>
        <strain evidence="2">BZ2423</strain>
    </source>
</reference>
<sequence>MNRLIVNPRSFWRVLSADRFNRIQCVYIIFKPGSNPKNRAPGPPKKRNSLFLGSRFSLIFDCFYIGIHKLRANQGIQWIRDQKGIFQTREIQCFLVPFSIPVNHLFPPQLGQDSWLPGWDRGSVVRYRKGPNFQIKLFFRAAGCSVVTLTLSREAPQKKGIPFSVGLYRLYSSKRRLRRPVLKLKTLWNGNKKNKNFIVKDLFRYIMDKDLWFLATKEYPKKNILVLQKIVRIILESIYEPLFSFHSFGFRPGKTQHTAIKKIRENFKGVNWFIEGKGNKKLCLMGASDRHQRSPDPLLNLLKKKIKDKKFISFLLSNIFVHTSPKTMGPAPVVRSVRPGLLIEPLLFNIIFHEFDMYMEKILKNLGSTGSWGRVPRPGGAKHPKSKLGVLIRESQPARRLLATRTRSSYGRRRSKNYLIIKHLGYVRYATFFLIGILGPRSAICKLKKQICADRHQWCPGAALEPFNLVISSSDPKRNQLPRFLGYIISQKIRKKYKRGGGSVYRRSAEWRLTPKGEGHSNAFESPPLTNHWIRGPGTEPRRLPALSAPGQLSSYRMYLKMDSNIVITYLAKKGFWDGAPKGPIPKGPFGPGSFNSIQGLWAQLERYYHLANDKQQKLGRIGYIFEHSFAKYFAACFRLKTRRQVFKKIGWSYDGPPFKPLFFGFRVPVVPAKVARQRSHSFFCHNVIKYPPINFNFFINPPNLCTRIGIVEGISVFLTNTGVFQIQTTFLIDCAQDIFLGPKG</sequence>
<dbReference type="InterPro" id="IPR024937">
    <property type="entry name" value="Domain_X"/>
</dbReference>
<evidence type="ECO:0000313" key="2">
    <source>
        <dbReference type="EMBL" id="ABI53799.1"/>
    </source>
</evidence>
<dbReference type="GO" id="GO:0006397">
    <property type="term" value="P:mRNA processing"/>
    <property type="evidence" value="ECO:0007669"/>
    <property type="project" value="InterPro"/>
</dbReference>
<dbReference type="AlphaFoldDB" id="A2T447"/>
<feature type="domain" description="Domain X" evidence="1">
    <location>
        <begin position="567"/>
        <end position="651"/>
    </location>
</feature>
<dbReference type="PANTHER" id="PTHR34047:SF2">
    <property type="entry name" value="NUCLEAR INTRON MATURASE 1, MITOCHONDRIAL"/>
    <property type="match status" value="1"/>
</dbReference>
<name>A2T447_9METZ</name>
<dbReference type="Pfam" id="PF01348">
    <property type="entry name" value="Intron_maturas2"/>
    <property type="match status" value="1"/>
</dbReference>